<dbReference type="AlphaFoldDB" id="I4A7G8"/>
<accession>I4A7G8</accession>
<reference evidence="5" key="1">
    <citation type="submission" date="2012-06" db="EMBL/GenBank/DDBJ databases">
        <title>Complete sequence of Desulfitobacterium dehalogenans ATCC 51507.</title>
        <authorList>
            <person name="Lucas S."/>
            <person name="Han J."/>
            <person name="Lapidus A."/>
            <person name="Cheng J.-F."/>
            <person name="Goodwin L."/>
            <person name="Pitluck S."/>
            <person name="Peters L."/>
            <person name="Ovchinnikova G."/>
            <person name="Teshima H."/>
            <person name="Detter J.C."/>
            <person name="Han C."/>
            <person name="Tapia R."/>
            <person name="Land M."/>
            <person name="Hauser L."/>
            <person name="Kyrpides N."/>
            <person name="Ivanova N."/>
            <person name="Pagani I."/>
            <person name="Kruse T."/>
            <person name="de Vos W.M."/>
            <person name="Smidt H."/>
            <person name="Woyke T."/>
        </authorList>
    </citation>
    <scope>NUCLEOTIDE SEQUENCE [LARGE SCALE GENOMIC DNA]</scope>
    <source>
        <strain evidence="5">ATCC 51507 / DSM 9161 / JW/IU-DC1</strain>
    </source>
</reference>
<dbReference type="eggNOG" id="COG0454">
    <property type="taxonomic scope" value="Bacteria"/>
</dbReference>
<dbReference type="Pfam" id="PF13673">
    <property type="entry name" value="Acetyltransf_10"/>
    <property type="match status" value="1"/>
</dbReference>
<keyword evidence="1 4" id="KW-0808">Transferase</keyword>
<dbReference type="GO" id="GO:0016747">
    <property type="term" value="F:acyltransferase activity, transferring groups other than amino-acyl groups"/>
    <property type="evidence" value="ECO:0007669"/>
    <property type="project" value="InterPro"/>
</dbReference>
<dbReference type="OrthoDB" id="88131at2"/>
<dbReference type="Proteomes" id="UP000006053">
    <property type="component" value="Chromosome"/>
</dbReference>
<evidence type="ECO:0000313" key="5">
    <source>
        <dbReference type="Proteomes" id="UP000006053"/>
    </source>
</evidence>
<dbReference type="InterPro" id="IPR016181">
    <property type="entry name" value="Acyl_CoA_acyltransferase"/>
</dbReference>
<evidence type="ECO:0000313" key="4">
    <source>
        <dbReference type="EMBL" id="AFL99902.1"/>
    </source>
</evidence>
<dbReference type="PANTHER" id="PTHR43800:SF1">
    <property type="entry name" value="PEPTIDYL-LYSINE N-ACETYLTRANSFERASE YJAB"/>
    <property type="match status" value="1"/>
</dbReference>
<dbReference type="EMBL" id="CP003348">
    <property type="protein sequence ID" value="AFL99902.1"/>
    <property type="molecule type" value="Genomic_DNA"/>
</dbReference>
<dbReference type="PROSITE" id="PS51186">
    <property type="entry name" value="GNAT"/>
    <property type="match status" value="1"/>
</dbReference>
<gene>
    <name evidence="4" type="ordered locus">Desde_1485</name>
</gene>
<dbReference type="CDD" id="cd04301">
    <property type="entry name" value="NAT_SF"/>
    <property type="match status" value="1"/>
</dbReference>
<organism evidence="4 5">
    <name type="scientific">Desulfitobacterium dehalogenans (strain ATCC 51507 / DSM 9161 / JW/IU-DC1)</name>
    <dbReference type="NCBI Taxonomy" id="756499"/>
    <lineage>
        <taxon>Bacteria</taxon>
        <taxon>Bacillati</taxon>
        <taxon>Bacillota</taxon>
        <taxon>Clostridia</taxon>
        <taxon>Eubacteriales</taxon>
        <taxon>Desulfitobacteriaceae</taxon>
        <taxon>Desulfitobacterium</taxon>
    </lineage>
</organism>
<evidence type="ECO:0000256" key="2">
    <source>
        <dbReference type="ARBA" id="ARBA00023315"/>
    </source>
</evidence>
<keyword evidence="2" id="KW-0012">Acyltransferase</keyword>
<proteinExistence type="predicted"/>
<feature type="domain" description="N-acetyltransferase" evidence="3">
    <location>
        <begin position="15"/>
        <end position="149"/>
    </location>
</feature>
<dbReference type="PANTHER" id="PTHR43800">
    <property type="entry name" value="PEPTIDYL-LYSINE N-ACETYLTRANSFERASE YJAB"/>
    <property type="match status" value="1"/>
</dbReference>
<name>I4A7G8_DESDJ</name>
<dbReference type="SUPFAM" id="SSF55729">
    <property type="entry name" value="Acyl-CoA N-acyltransferases (Nat)"/>
    <property type="match status" value="1"/>
</dbReference>
<reference evidence="4 5" key="2">
    <citation type="journal article" date="2015" name="J. Bacteriol.">
        <title>Genomic, proteomic, and biochemical analysis of the organohalide respiratory pathway in Desulfitobacterium dehalogenans.</title>
        <authorList>
            <person name="Kruse T."/>
            <person name="van de Pas B.A."/>
            <person name="Atteia A."/>
            <person name="Krab K."/>
            <person name="Hagen W.R."/>
            <person name="Goodwin L."/>
            <person name="Chain P."/>
            <person name="Boeren S."/>
            <person name="Maphosa F."/>
            <person name="Schraa G."/>
            <person name="de Vos W.M."/>
            <person name="van der Oost J."/>
            <person name="Smidt H."/>
            <person name="Stams A.J."/>
        </authorList>
    </citation>
    <scope>NUCLEOTIDE SEQUENCE [LARGE SCALE GENOMIC DNA]</scope>
    <source>
        <strain evidence="5">ATCC 51507 / DSM 9161 / JW/IU-DC1</strain>
    </source>
</reference>
<dbReference type="STRING" id="756499.Desde_1485"/>
<evidence type="ECO:0000256" key="1">
    <source>
        <dbReference type="ARBA" id="ARBA00022679"/>
    </source>
</evidence>
<dbReference type="Gene3D" id="3.40.630.30">
    <property type="match status" value="1"/>
</dbReference>
<evidence type="ECO:0000259" key="3">
    <source>
        <dbReference type="PROSITE" id="PS51186"/>
    </source>
</evidence>
<protein>
    <submittedName>
        <fullName evidence="4">Acetyltransferase</fullName>
    </submittedName>
</protein>
<dbReference type="InterPro" id="IPR000182">
    <property type="entry name" value="GNAT_dom"/>
</dbReference>
<dbReference type="RefSeq" id="WP_014793392.1">
    <property type="nucleotide sequence ID" value="NC_018017.1"/>
</dbReference>
<dbReference type="HOGENOM" id="CLU_013985_21_0_9"/>
<dbReference type="KEGG" id="ddh:Desde_1485"/>
<sequence>MSDEMVVENPNRTEQLISELASVWEASVKATHMFLNERDIIALRSFVETGIKEVDNLIVAYENQKPIGFMGIAQGKIEMLFLEPACIGKGIGKNLVTKAIHEHEVSYVDVNEQNPHAVDFYKRFGFVVYERTEFDEQGNSFPILKMKLR</sequence>
<keyword evidence="5" id="KW-1185">Reference proteome</keyword>